<evidence type="ECO:0000256" key="8">
    <source>
        <dbReference type="ARBA" id="ARBA00022833"/>
    </source>
</evidence>
<evidence type="ECO:0000256" key="5">
    <source>
        <dbReference type="ARBA" id="ARBA00022723"/>
    </source>
</evidence>
<evidence type="ECO:0000256" key="4">
    <source>
        <dbReference type="ARBA" id="ARBA00022692"/>
    </source>
</evidence>
<dbReference type="InterPro" id="IPR014430">
    <property type="entry name" value="Scs7"/>
</dbReference>
<comment type="cofactor">
    <cofactor evidence="1">
        <name>Zn(2+)</name>
        <dbReference type="ChEBI" id="CHEBI:29105"/>
    </cofactor>
</comment>
<dbReference type="RefSeq" id="WP_314015170.1">
    <property type="nucleotide sequence ID" value="NZ_JAVTTP010000001.1"/>
</dbReference>
<keyword evidence="7" id="KW-0276">Fatty acid metabolism</keyword>
<keyword evidence="6" id="KW-0256">Endoplasmic reticulum</keyword>
<sequence length="220" mass="25434">MKSRKQQRPRHKGSGTVFKNPALEKLTRTHIAVPLVLYPLVSAGFIYYGVAELGFTASQMALLFFIGMVVYTLVEYLMHRYLYHIAPYTKALEKFSYKVHGVHHEYPKDKKRLAMPPILALVLVAFFFLLFGILMGDYVFGFLPGFVMGYTFYLGIHYSVHAFKVPDNFLRVLWHHHAIHHYRQPDRAFGISSPLWDYIFGTMPKLRKDNAGKGEYIDPA</sequence>
<feature type="transmembrane region" description="Helical" evidence="14">
    <location>
        <begin position="140"/>
        <end position="160"/>
    </location>
</feature>
<evidence type="ECO:0000256" key="14">
    <source>
        <dbReference type="SAM" id="Phobius"/>
    </source>
</evidence>
<keyword evidence="8" id="KW-0862">Zinc</keyword>
<evidence type="ECO:0000256" key="3">
    <source>
        <dbReference type="ARBA" id="ARBA00022516"/>
    </source>
</evidence>
<keyword evidence="4 14" id="KW-0812">Transmembrane</keyword>
<proteinExistence type="predicted"/>
<dbReference type="Pfam" id="PF04116">
    <property type="entry name" value="FA_hydroxylase"/>
    <property type="match status" value="1"/>
</dbReference>
<keyword evidence="11" id="KW-0443">Lipid metabolism</keyword>
<evidence type="ECO:0000256" key="2">
    <source>
        <dbReference type="ARBA" id="ARBA00004477"/>
    </source>
</evidence>
<keyword evidence="12 14" id="KW-0472">Membrane</keyword>
<feature type="domain" description="Fatty acid hydroxylase" evidence="15">
    <location>
        <begin position="65"/>
        <end position="202"/>
    </location>
</feature>
<dbReference type="InterPro" id="IPR006694">
    <property type="entry name" value="Fatty_acid_hydroxylase"/>
</dbReference>
<evidence type="ECO:0000313" key="17">
    <source>
        <dbReference type="Proteomes" id="UP001250656"/>
    </source>
</evidence>
<reference evidence="16 17" key="1">
    <citation type="submission" date="2023-09" db="EMBL/GenBank/DDBJ databases">
        <title>Novel taxa isolated from Blanes Bay.</title>
        <authorList>
            <person name="Rey-Velasco X."/>
            <person name="Lucena T."/>
        </authorList>
    </citation>
    <scope>NUCLEOTIDE SEQUENCE [LARGE SCALE GENOMIC DNA]</scope>
    <source>
        <strain evidence="16 17">S334</strain>
    </source>
</reference>
<gene>
    <name evidence="16" type="ORF">RQM65_11605</name>
</gene>
<evidence type="ECO:0000256" key="1">
    <source>
        <dbReference type="ARBA" id="ARBA00001947"/>
    </source>
</evidence>
<name>A0ABU3L7Z9_9FLAO</name>
<comment type="subcellular location">
    <subcellularLocation>
        <location evidence="2">Endoplasmic reticulum membrane</location>
        <topology evidence="2">Multi-pass membrane protein</topology>
    </subcellularLocation>
</comment>
<evidence type="ECO:0000256" key="11">
    <source>
        <dbReference type="ARBA" id="ARBA00023098"/>
    </source>
</evidence>
<dbReference type="PANTHER" id="PTHR12863:SF1">
    <property type="entry name" value="FATTY ACID 2-HYDROXYLASE"/>
    <property type="match status" value="1"/>
</dbReference>
<feature type="transmembrane region" description="Helical" evidence="14">
    <location>
        <begin position="56"/>
        <end position="74"/>
    </location>
</feature>
<keyword evidence="9 14" id="KW-1133">Transmembrane helix</keyword>
<evidence type="ECO:0000256" key="10">
    <source>
        <dbReference type="ARBA" id="ARBA00023002"/>
    </source>
</evidence>
<keyword evidence="5" id="KW-0479">Metal-binding</keyword>
<keyword evidence="10" id="KW-0560">Oxidoreductase</keyword>
<keyword evidence="3" id="KW-0444">Lipid biosynthesis</keyword>
<dbReference type="PANTHER" id="PTHR12863">
    <property type="entry name" value="FATTY ACID HYDROXYLASE"/>
    <property type="match status" value="1"/>
</dbReference>
<organism evidence="16 17">
    <name type="scientific">Pricia mediterranea</name>
    <dbReference type="NCBI Taxonomy" id="3076079"/>
    <lineage>
        <taxon>Bacteria</taxon>
        <taxon>Pseudomonadati</taxon>
        <taxon>Bacteroidota</taxon>
        <taxon>Flavobacteriia</taxon>
        <taxon>Flavobacteriales</taxon>
        <taxon>Flavobacteriaceae</taxon>
        <taxon>Pricia</taxon>
    </lineage>
</organism>
<feature type="transmembrane region" description="Helical" evidence="14">
    <location>
        <begin position="113"/>
        <end position="134"/>
    </location>
</feature>
<keyword evidence="17" id="KW-1185">Reference proteome</keyword>
<evidence type="ECO:0000313" key="16">
    <source>
        <dbReference type="EMBL" id="MDT7829314.1"/>
    </source>
</evidence>
<dbReference type="SUPFAM" id="SSF103473">
    <property type="entry name" value="MFS general substrate transporter"/>
    <property type="match status" value="1"/>
</dbReference>
<dbReference type="Proteomes" id="UP001250656">
    <property type="component" value="Unassembled WGS sequence"/>
</dbReference>
<evidence type="ECO:0000256" key="6">
    <source>
        <dbReference type="ARBA" id="ARBA00022824"/>
    </source>
</evidence>
<evidence type="ECO:0000259" key="15">
    <source>
        <dbReference type="Pfam" id="PF04116"/>
    </source>
</evidence>
<feature type="transmembrane region" description="Helical" evidence="14">
    <location>
        <begin position="31"/>
        <end position="50"/>
    </location>
</feature>
<evidence type="ECO:0000256" key="13">
    <source>
        <dbReference type="ARBA" id="ARBA00023160"/>
    </source>
</evidence>
<keyword evidence="13" id="KW-0275">Fatty acid biosynthesis</keyword>
<accession>A0ABU3L7Z9</accession>
<evidence type="ECO:0000256" key="12">
    <source>
        <dbReference type="ARBA" id="ARBA00023136"/>
    </source>
</evidence>
<protein>
    <submittedName>
        <fullName evidence="16">Sterol desaturase family protein</fullName>
    </submittedName>
</protein>
<evidence type="ECO:0000256" key="9">
    <source>
        <dbReference type="ARBA" id="ARBA00022989"/>
    </source>
</evidence>
<evidence type="ECO:0000256" key="7">
    <source>
        <dbReference type="ARBA" id="ARBA00022832"/>
    </source>
</evidence>
<dbReference type="InterPro" id="IPR036259">
    <property type="entry name" value="MFS_trans_sf"/>
</dbReference>
<dbReference type="EMBL" id="JAVTTP010000001">
    <property type="protein sequence ID" value="MDT7829314.1"/>
    <property type="molecule type" value="Genomic_DNA"/>
</dbReference>
<comment type="caution">
    <text evidence="16">The sequence shown here is derived from an EMBL/GenBank/DDBJ whole genome shotgun (WGS) entry which is preliminary data.</text>
</comment>